<dbReference type="InterPro" id="IPR029044">
    <property type="entry name" value="Nucleotide-diphossugar_trans"/>
</dbReference>
<keyword evidence="2" id="KW-1185">Reference proteome</keyword>
<organism evidence="1 2">
    <name type="scientific">Leptospira wolbachii serovar Codice str. CDC</name>
    <dbReference type="NCBI Taxonomy" id="1218599"/>
    <lineage>
        <taxon>Bacteria</taxon>
        <taxon>Pseudomonadati</taxon>
        <taxon>Spirochaetota</taxon>
        <taxon>Spirochaetia</taxon>
        <taxon>Leptospirales</taxon>
        <taxon>Leptospiraceae</taxon>
        <taxon>Leptospira</taxon>
    </lineage>
</organism>
<comment type="caution">
    <text evidence="1">The sequence shown here is derived from an EMBL/GenBank/DDBJ whole genome shotgun (WGS) entry which is preliminary data.</text>
</comment>
<dbReference type="RefSeq" id="WP_015679992.1">
    <property type="nucleotide sequence ID" value="NZ_AOGZ02000008.1"/>
</dbReference>
<dbReference type="SUPFAM" id="SSF53448">
    <property type="entry name" value="Nucleotide-diphospho-sugar transferases"/>
    <property type="match status" value="1"/>
</dbReference>
<evidence type="ECO:0000313" key="2">
    <source>
        <dbReference type="Proteomes" id="UP000013984"/>
    </source>
</evidence>
<protein>
    <recommendedName>
        <fullName evidence="3">Nucleotide-diphospho-sugar transferase</fullName>
    </recommendedName>
</protein>
<evidence type="ECO:0000313" key="1">
    <source>
        <dbReference type="EMBL" id="EOQ98046.1"/>
    </source>
</evidence>
<dbReference type="EMBL" id="AOGZ02000008">
    <property type="protein sequence ID" value="EOQ98046.1"/>
    <property type="molecule type" value="Genomic_DNA"/>
</dbReference>
<dbReference type="OrthoDB" id="5180856at2"/>
<reference evidence="1" key="1">
    <citation type="submission" date="2013-04" db="EMBL/GenBank/DDBJ databases">
        <authorList>
            <person name="Harkins D.M."/>
            <person name="Durkin A.S."/>
            <person name="Brinkac L.M."/>
            <person name="Haft D.H."/>
            <person name="Selengut J.D."/>
            <person name="Sanka R."/>
            <person name="DePew J."/>
            <person name="Purushe J."/>
            <person name="Galloway R.L."/>
            <person name="Vinetz J.M."/>
            <person name="Sutton G.G."/>
            <person name="Nierman W.C."/>
            <person name="Fouts D.E."/>
        </authorList>
    </citation>
    <scope>NUCLEOTIDE SEQUENCE [LARGE SCALE GENOMIC DNA]</scope>
    <source>
        <strain evidence="1">CDC</strain>
    </source>
</reference>
<dbReference type="AlphaFoldDB" id="R9A778"/>
<dbReference type="Proteomes" id="UP000013984">
    <property type="component" value="Unassembled WGS sequence"/>
</dbReference>
<dbReference type="Gene3D" id="3.90.550.10">
    <property type="entry name" value="Spore Coat Polysaccharide Biosynthesis Protein SpsA, Chain A"/>
    <property type="match status" value="1"/>
</dbReference>
<dbReference type="STRING" id="1218599.LEP1GSC195_1115"/>
<name>R9A778_9LEPT</name>
<proteinExistence type="predicted"/>
<gene>
    <name evidence="1" type="ORF">LEP1GSC195_1115</name>
</gene>
<dbReference type="CDD" id="cd00761">
    <property type="entry name" value="Glyco_tranf_GTA_type"/>
    <property type="match status" value="1"/>
</dbReference>
<sequence length="312" mass="37062">MNVAILIIAFNRPDLFAKLLAKVLSVNPTRIYISIDGPRITKAGEKKKVEEVISIAKRISQTHQVFLKINSGNLGCGEGVSSAISWFFQNEEKGIILEDDCFPHDSFFKYCELLLDKYERDDRIGMISGNNFFFSRYSISESYFFSKYFHIWGWASWRRAWEGYQLRSSNKAEIAEIINNTFYNQNERNFWIEHIYSAFLGLMDTWDYQWVYLNFKNRRYSIMPKYNLISNIGFGEFATHTIDMNSKMNGMDTDELKFPLLHPKEVKTNVFTEYFSRKIMFRLSFWERIFFFLFRTSYDIITKIGLKRDEIN</sequence>
<accession>R9A778</accession>
<evidence type="ECO:0008006" key="3">
    <source>
        <dbReference type="Google" id="ProtNLM"/>
    </source>
</evidence>